<feature type="compositionally biased region" description="Polar residues" evidence="8">
    <location>
        <begin position="973"/>
        <end position="1002"/>
    </location>
</feature>
<feature type="region of interest" description="Disordered" evidence="8">
    <location>
        <begin position="1313"/>
        <end position="1399"/>
    </location>
</feature>
<feature type="chain" id="PRO_5018021491" evidence="9">
    <location>
        <begin position="30"/>
        <end position="2379"/>
    </location>
</feature>
<dbReference type="InParanoid" id="A0A3P8VVF7"/>
<dbReference type="InterPro" id="IPR013151">
    <property type="entry name" value="Immunoglobulin_dom"/>
</dbReference>
<dbReference type="CDD" id="cd00096">
    <property type="entry name" value="Ig"/>
    <property type="match status" value="4"/>
</dbReference>
<dbReference type="SMART" id="SM00013">
    <property type="entry name" value="LRRNT"/>
    <property type="match status" value="1"/>
</dbReference>
<evidence type="ECO:0000256" key="1">
    <source>
        <dbReference type="ARBA" id="ARBA00022614"/>
    </source>
</evidence>
<dbReference type="Pfam" id="PF13855">
    <property type="entry name" value="LRR_8"/>
    <property type="match status" value="1"/>
</dbReference>
<feature type="domain" description="Ig-like" evidence="10">
    <location>
        <begin position="1814"/>
        <end position="1911"/>
    </location>
</feature>
<feature type="domain" description="Ig-like" evidence="10">
    <location>
        <begin position="1615"/>
        <end position="1705"/>
    </location>
</feature>
<feature type="compositionally biased region" description="Polar residues" evidence="8">
    <location>
        <begin position="1358"/>
        <end position="1376"/>
    </location>
</feature>
<comment type="subunit">
    <text evidence="7">Exists in a dynamic equilibrium between monomeric (low affinity) and dimeric (high affinity) structures. Binds SH2B2. Interacts with SQSTM1 and KIDINS220. Interacts with PTPRS. Interacts with MAPK8IP3/JIP3.</text>
</comment>
<reference evidence="11" key="2">
    <citation type="submission" date="2025-08" db="UniProtKB">
        <authorList>
            <consortium name="Ensembl"/>
        </authorList>
    </citation>
    <scope>IDENTIFICATION</scope>
</reference>
<accession>A0A3P8VVF7</accession>
<dbReference type="FunFam" id="2.60.40.10:FF:000032">
    <property type="entry name" value="palladin isoform X1"/>
    <property type="match status" value="1"/>
</dbReference>
<feature type="region of interest" description="Disordered" evidence="8">
    <location>
        <begin position="1178"/>
        <end position="1198"/>
    </location>
</feature>
<dbReference type="Pfam" id="PF07679">
    <property type="entry name" value="I-set"/>
    <property type="match status" value="2"/>
</dbReference>
<evidence type="ECO:0000313" key="12">
    <source>
        <dbReference type="Proteomes" id="UP000265120"/>
    </source>
</evidence>
<feature type="region of interest" description="Disordered" evidence="8">
    <location>
        <begin position="706"/>
        <end position="754"/>
    </location>
</feature>
<dbReference type="Gene3D" id="2.60.40.10">
    <property type="entry name" value="Immunoglobulins"/>
    <property type="match status" value="11"/>
</dbReference>
<dbReference type="Pfam" id="PF00047">
    <property type="entry name" value="ig"/>
    <property type="match status" value="1"/>
</dbReference>
<dbReference type="InterPro" id="IPR003598">
    <property type="entry name" value="Ig_sub2"/>
</dbReference>
<dbReference type="SMART" id="SM00082">
    <property type="entry name" value="LRRCT"/>
    <property type="match status" value="1"/>
</dbReference>
<feature type="compositionally biased region" description="Low complexity" evidence="8">
    <location>
        <begin position="1313"/>
        <end position="1345"/>
    </location>
</feature>
<dbReference type="SMART" id="SM00408">
    <property type="entry name" value="IGc2"/>
    <property type="match status" value="11"/>
</dbReference>
<feature type="domain" description="Ig-like" evidence="10">
    <location>
        <begin position="1717"/>
        <end position="1808"/>
    </location>
</feature>
<keyword evidence="3" id="KW-0677">Repeat</keyword>
<feature type="domain" description="Ig-like" evidence="10">
    <location>
        <begin position="1519"/>
        <end position="1610"/>
    </location>
</feature>
<dbReference type="SMART" id="SM00406">
    <property type="entry name" value="IGv"/>
    <property type="match status" value="4"/>
</dbReference>
<dbReference type="Ensembl" id="ENSCSET00000017520.1">
    <property type="protein sequence ID" value="ENSCSEP00000017306.1"/>
    <property type="gene ID" value="ENSCSEG00000011091.1"/>
</dbReference>
<feature type="region of interest" description="Disordered" evidence="8">
    <location>
        <begin position="904"/>
        <end position="1019"/>
    </location>
</feature>
<keyword evidence="4" id="KW-1015">Disulfide bond</keyword>
<dbReference type="InterPro" id="IPR032675">
    <property type="entry name" value="LRR_dom_sf"/>
</dbReference>
<dbReference type="InterPro" id="IPR050467">
    <property type="entry name" value="LRFN"/>
</dbReference>
<dbReference type="PANTHER" id="PTHR45842">
    <property type="entry name" value="SYNAPTIC ADHESION-LIKE MOLECULE SALM"/>
    <property type="match status" value="1"/>
</dbReference>
<feature type="domain" description="Ig-like" evidence="10">
    <location>
        <begin position="1917"/>
        <end position="2007"/>
    </location>
</feature>
<dbReference type="STRING" id="244447.ENSCSEP00000017306"/>
<dbReference type="InterPro" id="IPR003599">
    <property type="entry name" value="Ig_sub"/>
</dbReference>
<sequence length="2379" mass="258635">MYGSVRVTVPQVALLLLLLLTTVVPGSHSCPRSCNCYQASEVHCTFRSLLTVPPGLPSHTRRINLGINTIHGTSLAGLTEAELLMLHSNSLQHLPDAVFKDMKSLQVNILKLSYNKLREISSSLTFSGLTSLLRLYLDHNLLEYIHPRALLQLPGLRLLRLQGNRLHQLHPHTLCTLSLLNTYYFSTLRHLDVSNNSLTTLAKDTLTTAPLLETVMLQANPWSCDCRMNWLSAWKMVMHSPNDVIFSLSFSQLGLMKCPGGPQCPTCASPNSLQGQGLLDQIDLKCTSSFISVPGRHPPLETEPSEIQTRDTLREPLGSAFLGLSDQQGNSVDLSCNITLFSDSQDISNSPDLSLTSSSPIPLALSLSLECPTDRESYEILWRILAYYSETAVRLEREIMLGKEPELAFRYRQVAEADGYYHTGVKAAVKVKPQWLLQPAVSIQLNRAQSNGNKVHLIYSTRVSAHPDPLSYPSTSSPAPHPWVLISANRTTAAFAAISGSKVEISCPLLSSGHPKVQWILPDGSKLNSPFRIQDGRIQASATGLLLRNVKLSDSGLYYCVAYAGKDVDVLPLRLAVEESSVPPSGEQVAPPVTGTVGEPVTLSCNAMGSPTPDLTWIMPDGNMLRSELVVPKGLTIQPNGSLSLPNPSVKDAGHYRCIAVNSYGSDALSTMLSAAGRSTRIRAPLLNQILEGSGDEVEEDRSYVANRNLPRNNQRPPHTRYPNGSLRRRGPVRDGSLRRKGSEISSTDLRRNRFDTRHRMATNKQRIDPQKWADILAKIRLKTANNANSQPITTAQPTTAPVVDRETTRDEGVKILDRSTAEVTVVDDDIEGSSVDDSVLQEEGLQPIYPVLTEKRTDTVIERQKETSTLTQTTTETQTLSPGLYTEANTKTESNDIIQKTAERFNPGVNPKPHRTRPQYPWQRPLPNLATGTHPQKPWNTRRRIGQQRRITNRTRGQPLTPPKPHPDPTKQNSQTATPDTSTDQSHTLSAPTTTRPTLLTKNDPIRTGSSHSVNPLSPHISYSPSISDSGSVYLSLPSSAAPVTSLSPSYINPQTDTVTHSADILKTAESTFFNAVTPATTHSNVVISQMHVPDTHGTQTHTNPHTVLGKHIDEPFSKDGERNLLDVSHESYSNSLSSSRLSVISSTASSPTTAETTTLQTTLKSSLLTSSVITTTSATTSTTVEDTPTTTASPVTTKQIMSSTARTMYAPLSMTMQSTAALPNFTTTLTPIVIQTTTSPSTISPTTTTSPTTTPTSPTPTSTTPTTTTSPTTSTTTTSFTSTRPSTMTSTTGRSIKTLDKFILTTRNYSTTTSTATTTTTEATTRAPAITPLTSTTTTSTSTRLVTFRERPSAGRFNTQGRPVPGASSQSQSPPDWRNPGANSIPDSHSSRPHWSPSLPAVPGVSLNLLKVHNIDTTLMDDKKQLSITTIYHLSVLPGLCSLLLFIHSLSDFLKCTFQDTVMSIHSKAQRFEVLPNGTLVIQNVQLQDRGTYICSAQSFLGRDRLLTTLEVRTRPPRMQLASYREATIHQGGEVLLECQADGVPAPLLSWVLPDRTVLTFSAPLAKHISMDTNGTLHISGTLPRDRGMYRCVASNSAGAASSSVRLHVSSLPPVIQQSRVEHLLLPPGRPLYAHCSARGAPPPTLRWRIPDGTLVRPSQFLHGNLFVLPNGTLHISRVEPKDSGSYECTASNAVGADKRTVSVKIQLEAGGERTQITSTSAPITSVHYGGFLQLHCSVTGTPAPIIIWRTPVRKLVDVNFSFDSRLKVHPNGTLSVRAVTEKDAGDYLCIARNKVADDYRLLRVSVATQPPKIEPKHPLNQMVSFGKPLKVDCQASGLPDPAVHWSLPDGTMVNSVLQGEDRGGRTRRLTVFDNGTLLVPAVGMREEGEYTCYAENQGGQDTMKVKVKVMMSSPPVFTDEKTYQTIKVRQGTTASIRCQARGDPAPRVTWLSPGNRVIPQSLGSGFYFERVVVVSGGTLEIRQAQKIDTGNYTCRARIASDDIRKSGIPAVSHSGQKNSTSTVVGVVSKGKQKVVRGTTVLLPCPSHGSPPPRVTWLLPGNGVLPSPHYGSRQTVHRNGSLEVRGVRPTDAGTLVCVVSGERGETRIHVELEVSDSQEEPRYAHREPVVEKLVQKTAGLLETRQSGVTQHPPQRGLTLPPAARPLGFPPQSAGVRSEAAVSTRTGSIVTIISGETLRLLCPPPQNPRYDQSSLLWTMPSGNVLSRGESADSGRYTVHEDGTLIVQQATTFDRGTYSCKSTSSNSSLVSVLTVPVIIIAYPPRITIGPSPVTYTRPGVAVELPCLTIATPRATVIWETPDLAQLRTMGQARIYGNRYLSPQGSLVIQNPTSRDTGFYRCTAKNVIGIDTKATYLHVM</sequence>
<dbReference type="InterPro" id="IPR036179">
    <property type="entry name" value="Ig-like_dom_sf"/>
</dbReference>
<evidence type="ECO:0000259" key="10">
    <source>
        <dbReference type="PROSITE" id="PS50835"/>
    </source>
</evidence>
<dbReference type="SUPFAM" id="SSF52058">
    <property type="entry name" value="L domain-like"/>
    <property type="match status" value="1"/>
</dbReference>
<dbReference type="FunFam" id="2.60.40.10:FF:001377">
    <property type="entry name" value="Matrix remodeling associated 5"/>
    <property type="match status" value="1"/>
</dbReference>
<reference evidence="11 12" key="1">
    <citation type="journal article" date="2014" name="Nat. Genet.">
        <title>Whole-genome sequence of a flatfish provides insights into ZW sex chromosome evolution and adaptation to a benthic lifestyle.</title>
        <authorList>
            <person name="Chen S."/>
            <person name="Zhang G."/>
            <person name="Shao C."/>
            <person name="Huang Q."/>
            <person name="Liu G."/>
            <person name="Zhang P."/>
            <person name="Song W."/>
            <person name="An N."/>
            <person name="Chalopin D."/>
            <person name="Volff J.N."/>
            <person name="Hong Y."/>
            <person name="Li Q."/>
            <person name="Sha Z."/>
            <person name="Zhou H."/>
            <person name="Xie M."/>
            <person name="Yu Q."/>
            <person name="Liu Y."/>
            <person name="Xiang H."/>
            <person name="Wang N."/>
            <person name="Wu K."/>
            <person name="Yang C."/>
            <person name="Zhou Q."/>
            <person name="Liao X."/>
            <person name="Yang L."/>
            <person name="Hu Q."/>
            <person name="Zhang J."/>
            <person name="Meng L."/>
            <person name="Jin L."/>
            <person name="Tian Y."/>
            <person name="Lian J."/>
            <person name="Yang J."/>
            <person name="Miao G."/>
            <person name="Liu S."/>
            <person name="Liang Z."/>
            <person name="Yan F."/>
            <person name="Li Y."/>
            <person name="Sun B."/>
            <person name="Zhang H."/>
            <person name="Zhang J."/>
            <person name="Zhu Y."/>
            <person name="Du M."/>
            <person name="Zhao Y."/>
            <person name="Schartl M."/>
            <person name="Tang Q."/>
            <person name="Wang J."/>
        </authorList>
    </citation>
    <scope>NUCLEOTIDE SEQUENCE</scope>
</reference>
<evidence type="ECO:0000256" key="9">
    <source>
        <dbReference type="SAM" id="SignalP"/>
    </source>
</evidence>
<reference evidence="11" key="3">
    <citation type="submission" date="2025-09" db="UniProtKB">
        <authorList>
            <consortium name="Ensembl"/>
        </authorList>
    </citation>
    <scope>IDENTIFICATION</scope>
</reference>
<evidence type="ECO:0000256" key="8">
    <source>
        <dbReference type="SAM" id="MobiDB-lite"/>
    </source>
</evidence>
<dbReference type="Gene3D" id="3.80.10.10">
    <property type="entry name" value="Ribonuclease Inhibitor"/>
    <property type="match status" value="2"/>
</dbReference>
<dbReference type="InterPro" id="IPR000483">
    <property type="entry name" value="Cys-rich_flank_reg_C"/>
</dbReference>
<evidence type="ECO:0000256" key="2">
    <source>
        <dbReference type="ARBA" id="ARBA00022729"/>
    </source>
</evidence>
<evidence type="ECO:0000256" key="4">
    <source>
        <dbReference type="ARBA" id="ARBA00023157"/>
    </source>
</evidence>
<keyword evidence="12" id="KW-1185">Reference proteome</keyword>
<feature type="domain" description="Ig-like" evidence="10">
    <location>
        <begin position="482"/>
        <end position="562"/>
    </location>
</feature>
<feature type="domain" description="Ig-like" evidence="10">
    <location>
        <begin position="2172"/>
        <end position="2271"/>
    </location>
</feature>
<keyword evidence="2 9" id="KW-0732">Signal</keyword>
<protein>
    <submittedName>
        <fullName evidence="11">Matrix-remodeling-associated protein 5-like</fullName>
    </submittedName>
</protein>
<keyword evidence="5" id="KW-0325">Glycoprotein</keyword>
<dbReference type="Proteomes" id="UP000265120">
    <property type="component" value="Chromosome 16"/>
</dbReference>
<feature type="compositionally biased region" description="Low complexity" evidence="8">
    <location>
        <begin position="707"/>
        <end position="717"/>
    </location>
</feature>
<feature type="signal peptide" evidence="9">
    <location>
        <begin position="1"/>
        <end position="29"/>
    </location>
</feature>
<dbReference type="Pfam" id="PF13927">
    <property type="entry name" value="Ig_3"/>
    <property type="match status" value="6"/>
</dbReference>
<feature type="compositionally biased region" description="Low complexity" evidence="8">
    <location>
        <begin position="1238"/>
        <end position="1294"/>
    </location>
</feature>
<dbReference type="SUPFAM" id="SSF48726">
    <property type="entry name" value="Immunoglobulin"/>
    <property type="match status" value="11"/>
</dbReference>
<dbReference type="InterPro" id="IPR013783">
    <property type="entry name" value="Ig-like_fold"/>
</dbReference>
<dbReference type="InterPro" id="IPR007110">
    <property type="entry name" value="Ig-like_dom"/>
</dbReference>
<proteinExistence type="predicted"/>
<name>A0A3P8VVF7_CYNSE</name>
<dbReference type="OMA" id="CNITHSS"/>
<evidence type="ECO:0000256" key="5">
    <source>
        <dbReference type="ARBA" id="ARBA00023180"/>
    </source>
</evidence>
<keyword evidence="6" id="KW-0393">Immunoglobulin domain</keyword>
<dbReference type="PROSITE" id="PS50835">
    <property type="entry name" value="IG_LIKE"/>
    <property type="match status" value="10"/>
</dbReference>
<evidence type="ECO:0000256" key="3">
    <source>
        <dbReference type="ARBA" id="ARBA00022737"/>
    </source>
</evidence>
<feature type="region of interest" description="Disordered" evidence="8">
    <location>
        <begin position="1238"/>
        <end position="1296"/>
    </location>
</feature>
<feature type="domain" description="Ig-like" evidence="10">
    <location>
        <begin position="2012"/>
        <end position="2117"/>
    </location>
</feature>
<dbReference type="InterPro" id="IPR001611">
    <property type="entry name" value="Leu-rich_rpt"/>
</dbReference>
<feature type="compositionally biased region" description="Basic and acidic residues" evidence="8">
    <location>
        <begin position="732"/>
        <end position="754"/>
    </location>
</feature>
<dbReference type="InterPro" id="IPR013106">
    <property type="entry name" value="Ig_V-set"/>
</dbReference>
<dbReference type="GeneTree" id="ENSGT00940000159942"/>
<evidence type="ECO:0000256" key="6">
    <source>
        <dbReference type="ARBA" id="ARBA00023319"/>
    </source>
</evidence>
<feature type="domain" description="Ig-like" evidence="10">
    <location>
        <begin position="584"/>
        <end position="674"/>
    </location>
</feature>
<evidence type="ECO:0000313" key="11">
    <source>
        <dbReference type="Ensembl" id="ENSCSEP00000017306.1"/>
    </source>
</evidence>
<evidence type="ECO:0000256" key="7">
    <source>
        <dbReference type="ARBA" id="ARBA00047078"/>
    </source>
</evidence>
<keyword evidence="1" id="KW-0433">Leucine-rich repeat</keyword>
<dbReference type="InterPro" id="IPR013098">
    <property type="entry name" value="Ig_I-set"/>
</dbReference>
<dbReference type="SMART" id="SM00369">
    <property type="entry name" value="LRR_TYP"/>
    <property type="match status" value="5"/>
</dbReference>
<dbReference type="InterPro" id="IPR000372">
    <property type="entry name" value="LRRNT"/>
</dbReference>
<dbReference type="SMART" id="SM00409">
    <property type="entry name" value="IG"/>
    <property type="match status" value="10"/>
</dbReference>
<organism evidence="11 12">
    <name type="scientific">Cynoglossus semilaevis</name>
    <name type="common">Tongue sole</name>
    <dbReference type="NCBI Taxonomy" id="244447"/>
    <lineage>
        <taxon>Eukaryota</taxon>
        <taxon>Metazoa</taxon>
        <taxon>Chordata</taxon>
        <taxon>Craniata</taxon>
        <taxon>Vertebrata</taxon>
        <taxon>Euteleostomi</taxon>
        <taxon>Actinopterygii</taxon>
        <taxon>Neopterygii</taxon>
        <taxon>Teleostei</taxon>
        <taxon>Neoteleostei</taxon>
        <taxon>Acanthomorphata</taxon>
        <taxon>Carangaria</taxon>
        <taxon>Pleuronectiformes</taxon>
        <taxon>Pleuronectoidei</taxon>
        <taxon>Cynoglossidae</taxon>
        <taxon>Cynoglossinae</taxon>
        <taxon>Cynoglossus</taxon>
    </lineage>
</organism>
<feature type="domain" description="Ig-like" evidence="10">
    <location>
        <begin position="2284"/>
        <end position="2365"/>
    </location>
</feature>
<feature type="compositionally biased region" description="Basic residues" evidence="8">
    <location>
        <begin position="941"/>
        <end position="954"/>
    </location>
</feature>
<dbReference type="InterPro" id="IPR003591">
    <property type="entry name" value="Leu-rich_rpt_typical-subtyp"/>
</dbReference>
<dbReference type="PANTHER" id="PTHR45842:SF25">
    <property type="entry name" value="CARBOXYPEPTIDASE N SUBUNIT 2-LIKE"/>
    <property type="match status" value="1"/>
</dbReference>